<keyword evidence="2" id="KW-0328">Glycosyltransferase</keyword>
<evidence type="ECO:0000313" key="5">
    <source>
        <dbReference type="EMBL" id="TSC91834.1"/>
    </source>
</evidence>
<dbReference type="CDD" id="cd04186">
    <property type="entry name" value="GT_2_like_c"/>
    <property type="match status" value="1"/>
</dbReference>
<proteinExistence type="inferred from homology"/>
<dbReference type="SUPFAM" id="SSF53448">
    <property type="entry name" value="Nucleotide-diphospho-sugar transferases"/>
    <property type="match status" value="1"/>
</dbReference>
<evidence type="ECO:0000256" key="2">
    <source>
        <dbReference type="ARBA" id="ARBA00022676"/>
    </source>
</evidence>
<evidence type="ECO:0000256" key="1">
    <source>
        <dbReference type="ARBA" id="ARBA00006739"/>
    </source>
</evidence>
<feature type="domain" description="Glycosyltransferase 2-like" evidence="4">
    <location>
        <begin position="8"/>
        <end position="178"/>
    </location>
</feature>
<comment type="caution">
    <text evidence="5">The sequence shown here is derived from an EMBL/GenBank/DDBJ whole genome shotgun (WGS) entry which is preliminary data.</text>
</comment>
<comment type="similarity">
    <text evidence="1">Belongs to the glycosyltransferase 2 family.</text>
</comment>
<name>A0A554LG31_9BACT</name>
<protein>
    <submittedName>
        <fullName evidence="5">Glycosyl transferase family 2</fullName>
    </submittedName>
</protein>
<dbReference type="PANTHER" id="PTHR43179:SF12">
    <property type="entry name" value="GALACTOFURANOSYLTRANSFERASE GLFT2"/>
    <property type="match status" value="1"/>
</dbReference>
<dbReference type="EMBL" id="VMGI01000098">
    <property type="protein sequence ID" value="TSC91834.1"/>
    <property type="molecule type" value="Genomic_DNA"/>
</dbReference>
<dbReference type="Gene3D" id="3.90.550.10">
    <property type="entry name" value="Spore Coat Polysaccharide Biosynthesis Protein SpsA, Chain A"/>
    <property type="match status" value="1"/>
</dbReference>
<dbReference type="PANTHER" id="PTHR43179">
    <property type="entry name" value="RHAMNOSYLTRANSFERASE WBBL"/>
    <property type="match status" value="1"/>
</dbReference>
<dbReference type="Pfam" id="PF00535">
    <property type="entry name" value="Glycos_transf_2"/>
    <property type="match status" value="1"/>
</dbReference>
<dbReference type="InterPro" id="IPR029044">
    <property type="entry name" value="Nucleotide-diphossugar_trans"/>
</dbReference>
<evidence type="ECO:0000256" key="3">
    <source>
        <dbReference type="ARBA" id="ARBA00022679"/>
    </source>
</evidence>
<dbReference type="InterPro" id="IPR001173">
    <property type="entry name" value="Glyco_trans_2-like"/>
</dbReference>
<accession>A0A554LG31</accession>
<gene>
    <name evidence="5" type="ORF">CEN91_596</name>
</gene>
<reference evidence="5 6" key="1">
    <citation type="submission" date="2017-07" db="EMBL/GenBank/DDBJ databases">
        <title>Mechanisms for carbon and nitrogen cycling indicate functional differentiation within the Candidate Phyla Radiation.</title>
        <authorList>
            <person name="Danczak R.E."/>
            <person name="Johnston M.D."/>
            <person name="Kenah C."/>
            <person name="Slattery M."/>
            <person name="Wrighton K.C."/>
            <person name="Wilkins M.J."/>
        </authorList>
    </citation>
    <scope>NUCLEOTIDE SEQUENCE [LARGE SCALE GENOMIC DNA]</scope>
    <source>
        <strain evidence="5">Licking1014_85</strain>
    </source>
</reference>
<dbReference type="AlphaFoldDB" id="A0A554LG31"/>
<keyword evidence="3 5" id="KW-0808">Transferase</keyword>
<evidence type="ECO:0000259" key="4">
    <source>
        <dbReference type="Pfam" id="PF00535"/>
    </source>
</evidence>
<organism evidence="5 6">
    <name type="scientific">Candidatus Berkelbacteria bacterium Licking1014_85</name>
    <dbReference type="NCBI Taxonomy" id="2017148"/>
    <lineage>
        <taxon>Bacteria</taxon>
        <taxon>Candidatus Berkelbacteria</taxon>
    </lineage>
</organism>
<dbReference type="Proteomes" id="UP000315589">
    <property type="component" value="Unassembled WGS sequence"/>
</dbReference>
<evidence type="ECO:0000313" key="6">
    <source>
        <dbReference type="Proteomes" id="UP000315589"/>
    </source>
</evidence>
<sequence length="286" mass="33228">MTKKIPLTIIILNYNNFTDTFECLKSLRKSSVKFDTFVLDNGSMDDSCEKLKKIAQKSEKIIRSENNLGFAEGNNYCAKFTLENKSEYILLINNDMTVRSNTVEVLYNDIAKNDLIGAISPLIYYADKTRIWYAGGKIDWFKTGVSYSFEILPQNNLLQPTGFCSGGCLIMRTKLFQKLNGFDARYFAYSEDSDLSEKIKNNGKQLFFEPNAIVYHKVNATLGSRSPLQIYYHVRNKFLFLQKNEILIRRKDSGGIRQLFRIKRSGIKLIFCINQHFPRHYYIREK</sequence>
<dbReference type="GO" id="GO:0016757">
    <property type="term" value="F:glycosyltransferase activity"/>
    <property type="evidence" value="ECO:0007669"/>
    <property type="project" value="UniProtKB-KW"/>
</dbReference>